<dbReference type="AlphaFoldDB" id="A0AA86SUU7"/>
<keyword evidence="1" id="KW-0175">Coiled coil</keyword>
<name>A0AA86SUU7_9FABA</name>
<dbReference type="Gramene" id="rna-AYBTSS11_LOCUS23223">
    <property type="protein sequence ID" value="CAJ1971224.1"/>
    <property type="gene ID" value="gene-AYBTSS11_LOCUS23223"/>
</dbReference>
<evidence type="ECO:0000313" key="3">
    <source>
        <dbReference type="Proteomes" id="UP001189624"/>
    </source>
</evidence>
<dbReference type="EMBL" id="OY731405">
    <property type="protein sequence ID" value="CAJ1971224.1"/>
    <property type="molecule type" value="Genomic_DNA"/>
</dbReference>
<reference evidence="2" key="1">
    <citation type="submission" date="2023-10" db="EMBL/GenBank/DDBJ databases">
        <authorList>
            <person name="Domelevo Entfellner J.-B."/>
        </authorList>
    </citation>
    <scope>NUCLEOTIDE SEQUENCE</scope>
</reference>
<protein>
    <submittedName>
        <fullName evidence="2">Uncharacterized protein</fullName>
    </submittedName>
</protein>
<feature type="coiled-coil region" evidence="1">
    <location>
        <begin position="193"/>
        <end position="227"/>
    </location>
</feature>
<organism evidence="2 3">
    <name type="scientific">Sphenostylis stenocarpa</name>
    <dbReference type="NCBI Taxonomy" id="92480"/>
    <lineage>
        <taxon>Eukaryota</taxon>
        <taxon>Viridiplantae</taxon>
        <taxon>Streptophyta</taxon>
        <taxon>Embryophyta</taxon>
        <taxon>Tracheophyta</taxon>
        <taxon>Spermatophyta</taxon>
        <taxon>Magnoliopsida</taxon>
        <taxon>eudicotyledons</taxon>
        <taxon>Gunneridae</taxon>
        <taxon>Pentapetalae</taxon>
        <taxon>rosids</taxon>
        <taxon>fabids</taxon>
        <taxon>Fabales</taxon>
        <taxon>Fabaceae</taxon>
        <taxon>Papilionoideae</taxon>
        <taxon>50 kb inversion clade</taxon>
        <taxon>NPAAA clade</taxon>
        <taxon>indigoferoid/millettioid clade</taxon>
        <taxon>Phaseoleae</taxon>
        <taxon>Sphenostylis</taxon>
    </lineage>
</organism>
<evidence type="ECO:0000256" key="1">
    <source>
        <dbReference type="SAM" id="Coils"/>
    </source>
</evidence>
<accession>A0AA86SUU7</accession>
<proteinExistence type="predicted"/>
<sequence>MYIERLDPMVREERCFVSCVVVTLCHCHSTDNVGCRQEAPVKEVTPSSMMESDPNSSFTRPVIPCGIKAGQGLTSPLVTNFMVVEMPHNQNIFKRLRKECVALVAIKLNDVTMANFCEDVGLVAKALVKGWIFRFCFVKLFQCNNSATGNQCLKFIGNDHWRDTNVLVDMSTREKEMYTASSSAEMLQAFIELQIYSRVLEGLQANVHALEEKLIEITLEMEAKREKYRQEGIVFNDVEYDIYNDVLYHINDIPDDDNTFVMADHDKVQALVVNPSPGIKVRCL</sequence>
<keyword evidence="3" id="KW-1185">Reference proteome</keyword>
<evidence type="ECO:0000313" key="2">
    <source>
        <dbReference type="EMBL" id="CAJ1971224.1"/>
    </source>
</evidence>
<gene>
    <name evidence="2" type="ORF">AYBTSS11_LOCUS23223</name>
</gene>
<dbReference type="Proteomes" id="UP001189624">
    <property type="component" value="Chromosome 8"/>
</dbReference>